<dbReference type="InterPro" id="IPR036390">
    <property type="entry name" value="WH_DNA-bd_sf"/>
</dbReference>
<dbReference type="InterPro" id="IPR036388">
    <property type="entry name" value="WH-like_DNA-bd_sf"/>
</dbReference>
<evidence type="ECO:0000256" key="1">
    <source>
        <dbReference type="ARBA" id="ARBA00023015"/>
    </source>
</evidence>
<dbReference type="AlphaFoldDB" id="A0A411A996"/>
<evidence type="ECO:0000313" key="5">
    <source>
        <dbReference type="Proteomes" id="UP000587477"/>
    </source>
</evidence>
<reference evidence="5" key="1">
    <citation type="submission" date="2020-10" db="EMBL/GenBank/DDBJ databases">
        <title>Complete genome sequence of Bacillus velezensis NST6.</title>
        <authorList>
            <person name="Choi J."/>
        </authorList>
    </citation>
    <scope>NUCLEOTIDE SEQUENCE [LARGE SCALE GENOMIC DNA]</scope>
    <source>
        <strain evidence="5">NST6</strain>
    </source>
</reference>
<evidence type="ECO:0000256" key="2">
    <source>
        <dbReference type="ARBA" id="ARBA00023125"/>
    </source>
</evidence>
<dbReference type="PANTHER" id="PTHR33154">
    <property type="entry name" value="TRANSCRIPTIONAL REGULATOR, ARSR FAMILY"/>
    <property type="match status" value="1"/>
</dbReference>
<dbReference type="EMBL" id="CP063687">
    <property type="protein sequence ID" value="QOY27743.1"/>
    <property type="molecule type" value="Genomic_DNA"/>
</dbReference>
<sequence>MGCEKVRLIINDSVSEFFDKISSILFLKHEEFFKDYTTKLGLNLDNEYFVLLDDLKRIKELDSEFLNFYFGSFCDYKDVRNANIFCLATTFFKIPQIYTKDFFEIIDYLSAVTEEEIRKNILESLIYLQGDLKTETSTQQYLNDRESLFELLNNLNIKPEYKWIIFKVMKSPKTYVDQFCSKLMSVNGYLNEAIYNLIKFREEWMNQLKNINIDFPKKIISTLKGKEYLSCNYINIYPTLLPYTATITKSEDNIYIGLGYKVDKIFENTLEKAEINHIIDFLKLLSDKSKFKILILLSHKKMYANEIAEQLNLTNATISHHMRILTLQGLVESTRNQNKTYYYLNSSKFDSLLNGLLKKFKAVPVLDGDE</sequence>
<evidence type="ECO:0000256" key="3">
    <source>
        <dbReference type="ARBA" id="ARBA00023163"/>
    </source>
</evidence>
<dbReference type="CDD" id="cd00090">
    <property type="entry name" value="HTH_ARSR"/>
    <property type="match status" value="1"/>
</dbReference>
<dbReference type="RefSeq" id="WP_050586592.1">
    <property type="nucleotide sequence ID" value="NZ_BDDG01000002.1"/>
</dbReference>
<accession>A0A411A996</accession>
<evidence type="ECO:0000313" key="4">
    <source>
        <dbReference type="EMBL" id="QOY27743.1"/>
    </source>
</evidence>
<dbReference type="GO" id="GO:0003700">
    <property type="term" value="F:DNA-binding transcription factor activity"/>
    <property type="evidence" value="ECO:0007669"/>
    <property type="project" value="InterPro"/>
</dbReference>
<keyword evidence="3" id="KW-0804">Transcription</keyword>
<dbReference type="PROSITE" id="PS50987">
    <property type="entry name" value="HTH_ARSR_2"/>
    <property type="match status" value="1"/>
</dbReference>
<keyword evidence="2" id="KW-0238">DNA-binding</keyword>
<gene>
    <name evidence="4" type="primary">sdpR_2</name>
    <name evidence="4" type="ORF">BACVE_002781</name>
</gene>
<dbReference type="Pfam" id="PF01022">
    <property type="entry name" value="HTH_5"/>
    <property type="match status" value="1"/>
</dbReference>
<organism evidence="4 5">
    <name type="scientific">Bacillus velezensis</name>
    <dbReference type="NCBI Taxonomy" id="492670"/>
    <lineage>
        <taxon>Bacteria</taxon>
        <taxon>Bacillati</taxon>
        <taxon>Bacillota</taxon>
        <taxon>Bacilli</taxon>
        <taxon>Bacillales</taxon>
        <taxon>Bacillaceae</taxon>
        <taxon>Bacillus</taxon>
        <taxon>Bacillus amyloliquefaciens group</taxon>
    </lineage>
</organism>
<dbReference type="PANTHER" id="PTHR33154:SF33">
    <property type="entry name" value="TRANSCRIPTIONAL REPRESSOR SDPR"/>
    <property type="match status" value="1"/>
</dbReference>
<name>A0A411A996_BACVE</name>
<proteinExistence type="predicted"/>
<dbReference type="Proteomes" id="UP000587477">
    <property type="component" value="Chromosome"/>
</dbReference>
<dbReference type="InterPro" id="IPR051081">
    <property type="entry name" value="HTH_MetalResp_TranReg"/>
</dbReference>
<dbReference type="GO" id="GO:0003677">
    <property type="term" value="F:DNA binding"/>
    <property type="evidence" value="ECO:0007669"/>
    <property type="project" value="UniProtKB-KW"/>
</dbReference>
<keyword evidence="1" id="KW-0805">Transcription regulation</keyword>
<protein>
    <submittedName>
        <fullName evidence="4">Transcriptional repressor SdpR</fullName>
    </submittedName>
</protein>
<dbReference type="PRINTS" id="PR00778">
    <property type="entry name" value="HTHARSR"/>
</dbReference>
<dbReference type="NCBIfam" id="NF033788">
    <property type="entry name" value="HTH_metalloreg"/>
    <property type="match status" value="1"/>
</dbReference>
<dbReference type="SUPFAM" id="SSF46785">
    <property type="entry name" value="Winged helix' DNA-binding domain"/>
    <property type="match status" value="1"/>
</dbReference>
<dbReference type="SMART" id="SM00418">
    <property type="entry name" value="HTH_ARSR"/>
    <property type="match status" value="1"/>
</dbReference>
<dbReference type="InterPro" id="IPR011991">
    <property type="entry name" value="ArsR-like_HTH"/>
</dbReference>
<dbReference type="InterPro" id="IPR001845">
    <property type="entry name" value="HTH_ArsR_DNA-bd_dom"/>
</dbReference>
<dbReference type="Gene3D" id="1.10.10.10">
    <property type="entry name" value="Winged helix-like DNA-binding domain superfamily/Winged helix DNA-binding domain"/>
    <property type="match status" value="1"/>
</dbReference>